<dbReference type="KEGG" id="maw:19253025"/>
<dbReference type="PANTHER" id="PTHR30605">
    <property type="entry name" value="ANHYDRO-N-ACETYLMURAMIC ACID KINASE"/>
    <property type="match status" value="1"/>
</dbReference>
<dbReference type="GeneID" id="19253025"/>
<dbReference type="EMBL" id="GL698584">
    <property type="protein sequence ID" value="EFY85254.1"/>
    <property type="molecule type" value="Genomic_DNA"/>
</dbReference>
<organism evidence="2">
    <name type="scientific">Metarhizium acridum (strain CQMa 102)</name>
    <dbReference type="NCBI Taxonomy" id="655827"/>
    <lineage>
        <taxon>Eukaryota</taxon>
        <taxon>Fungi</taxon>
        <taxon>Dikarya</taxon>
        <taxon>Ascomycota</taxon>
        <taxon>Pezizomycotina</taxon>
        <taxon>Sordariomycetes</taxon>
        <taxon>Hypocreomycetidae</taxon>
        <taxon>Hypocreales</taxon>
        <taxon>Clavicipitaceae</taxon>
        <taxon>Metarhizium</taxon>
    </lineage>
</organism>
<dbReference type="AlphaFoldDB" id="E9EFR6"/>
<dbReference type="eggNOG" id="ENOG502QUN9">
    <property type="taxonomic scope" value="Eukaryota"/>
</dbReference>
<evidence type="ECO:0000313" key="1">
    <source>
        <dbReference type="EMBL" id="EFY85254.1"/>
    </source>
</evidence>
<reference evidence="1 2" key="1">
    <citation type="journal article" date="2011" name="PLoS Genet.">
        <title>Genome sequencing and comparative transcriptomics of the model entomopathogenic fungi Metarhizium anisopliae and M. acridum.</title>
        <authorList>
            <person name="Gao Q."/>
            <person name="Jin K."/>
            <person name="Ying S.H."/>
            <person name="Zhang Y."/>
            <person name="Xiao G."/>
            <person name="Shang Y."/>
            <person name="Duan Z."/>
            <person name="Hu X."/>
            <person name="Xie X.Q."/>
            <person name="Zhou G."/>
            <person name="Peng G."/>
            <person name="Luo Z."/>
            <person name="Huang W."/>
            <person name="Wang B."/>
            <person name="Fang W."/>
            <person name="Wang S."/>
            <person name="Zhong Y."/>
            <person name="Ma L.J."/>
            <person name="St Leger R.J."/>
            <person name="Zhao G.P."/>
            <person name="Pei Y."/>
            <person name="Feng M.G."/>
            <person name="Xia Y."/>
            <person name="Wang C."/>
        </authorList>
    </citation>
    <scope>NUCLEOTIDE SEQUENCE [LARGE SCALE GENOMIC DNA]</scope>
    <source>
        <strain evidence="1 2">CQMa 102</strain>
    </source>
</reference>
<dbReference type="GO" id="GO:0005524">
    <property type="term" value="F:ATP binding"/>
    <property type="evidence" value="ECO:0007669"/>
    <property type="project" value="InterPro"/>
</dbReference>
<dbReference type="OrthoDB" id="5427593at2759"/>
<dbReference type="Pfam" id="PF03702">
    <property type="entry name" value="AnmK"/>
    <property type="match status" value="1"/>
</dbReference>
<dbReference type="GO" id="GO:0016773">
    <property type="term" value="F:phosphotransferase activity, alcohol group as acceptor"/>
    <property type="evidence" value="ECO:0007669"/>
    <property type="project" value="InterPro"/>
</dbReference>
<dbReference type="Proteomes" id="UP000002499">
    <property type="component" value="Unassembled WGS sequence"/>
</dbReference>
<proteinExistence type="predicted"/>
<dbReference type="Gene3D" id="3.30.420.40">
    <property type="match status" value="1"/>
</dbReference>
<dbReference type="PANTHER" id="PTHR30605:SF0">
    <property type="entry name" value="ANHYDRO-N-ACETYLMURAMIC ACID KINASE"/>
    <property type="match status" value="1"/>
</dbReference>
<evidence type="ECO:0000313" key="2">
    <source>
        <dbReference type="Proteomes" id="UP000002499"/>
    </source>
</evidence>
<dbReference type="GO" id="GO:0009254">
    <property type="term" value="P:peptidoglycan turnover"/>
    <property type="evidence" value="ECO:0007669"/>
    <property type="project" value="InterPro"/>
</dbReference>
<dbReference type="STRING" id="655827.E9EFR6"/>
<keyword evidence="2" id="KW-1185">Reference proteome</keyword>
<gene>
    <name evidence="1" type="ORF">MAC_08714</name>
</gene>
<dbReference type="GO" id="GO:0006040">
    <property type="term" value="P:amino sugar metabolic process"/>
    <property type="evidence" value="ECO:0007669"/>
    <property type="project" value="InterPro"/>
</dbReference>
<dbReference type="InterPro" id="IPR005338">
    <property type="entry name" value="Anhydro_N_Ac-Mur_kinase"/>
</dbReference>
<dbReference type="InParanoid" id="E9EFR6"/>
<protein>
    <submittedName>
        <fullName evidence="1">UPF0075 domain protein</fullName>
    </submittedName>
</protein>
<accession>E9EFR6</accession>
<name>E9EFR6_METAQ</name>
<sequence>MGSVHDGAIGSQSSPLYLVVLGRNSGTSMDGIDCALCRFKQATPDAPMHFELLKYDEVPLEPTIKKRVMDMILHKTTSPEELSEVNVILGKEFAQAVKIFSQRHHVPLSSIDHMSLGLMAKPFGS</sequence>
<dbReference type="HOGENOM" id="CLU_1993135_0_0_1"/>